<reference evidence="2 3" key="1">
    <citation type="submission" date="2012-02" db="EMBL/GenBank/DDBJ databases">
        <title>Shotgun genome sequence of Phaeospirillum photometricum DSM 122.</title>
        <authorList>
            <person name="Duquesne K."/>
            <person name="Sturgis J."/>
        </authorList>
    </citation>
    <scope>NUCLEOTIDE SEQUENCE [LARGE SCALE GENOMIC DNA]</scope>
    <source>
        <strain evidence="3">DSM122</strain>
    </source>
</reference>
<keyword evidence="1" id="KW-0472">Membrane</keyword>
<dbReference type="KEGG" id="rpm:RSPPHO_03225"/>
<feature type="non-terminal residue" evidence="2">
    <location>
        <position position="1"/>
    </location>
</feature>
<accession>H6SIF1</accession>
<name>H6SIF1_PARPM</name>
<dbReference type="PANTHER" id="PTHR37464:SF1">
    <property type="entry name" value="BLL2463 PROTEIN"/>
    <property type="match status" value="1"/>
</dbReference>
<evidence type="ECO:0000256" key="1">
    <source>
        <dbReference type="SAM" id="Phobius"/>
    </source>
</evidence>
<proteinExistence type="predicted"/>
<sequence length="300" mass="31796">GWRDPARLAPFPEHGPFAGLDVPTDVTVSSQVLAEPDPGLDPHTWARLDDGTPLVTADQRDKGTVVLFHVTPDPSWSTLPLSSLFERMLVRLLSLTEGQAPLEPRADHALAPWRVMDGFGRLVAPGPGDGPLTAQDLLPDGTARVGPGLPPGLYGDDTRARAVNLAPALGPLAVIERWPDGVRPRPLSGIEHEHDLKAPLLAVALVLCVLDLLISLVLRGLIPLPRRPRLRVVSAARPLGIGLALGLGLLLVSGAPTRALEVSARDSAAALEPRLAYVLTGDPAQDRVSASALAPDRPRR</sequence>
<dbReference type="EMBL" id="HE663493">
    <property type="protein sequence ID" value="CCG06565.1"/>
    <property type="molecule type" value="Genomic_DNA"/>
</dbReference>
<keyword evidence="1" id="KW-1133">Transmembrane helix</keyword>
<feature type="transmembrane region" description="Helical" evidence="1">
    <location>
        <begin position="234"/>
        <end position="255"/>
    </location>
</feature>
<dbReference type="Proteomes" id="UP000033220">
    <property type="component" value="Chromosome DSM 122"/>
</dbReference>
<dbReference type="PANTHER" id="PTHR37464">
    <property type="entry name" value="BLL2463 PROTEIN"/>
    <property type="match status" value="1"/>
</dbReference>
<dbReference type="AlphaFoldDB" id="H6SIF1"/>
<protein>
    <submittedName>
        <fullName evidence="2">Double-transmembrane region-like</fullName>
    </submittedName>
</protein>
<dbReference type="HOGENOM" id="CLU_929134_0_0_5"/>
<evidence type="ECO:0000313" key="3">
    <source>
        <dbReference type="Proteomes" id="UP000033220"/>
    </source>
</evidence>
<dbReference type="STRING" id="1150469.RSPPHO_03225"/>
<organism evidence="2 3">
    <name type="scientific">Pararhodospirillum photometricum DSM 122</name>
    <dbReference type="NCBI Taxonomy" id="1150469"/>
    <lineage>
        <taxon>Bacteria</taxon>
        <taxon>Pseudomonadati</taxon>
        <taxon>Pseudomonadota</taxon>
        <taxon>Alphaproteobacteria</taxon>
        <taxon>Rhodospirillales</taxon>
        <taxon>Rhodospirillaceae</taxon>
        <taxon>Pararhodospirillum</taxon>
    </lineage>
</organism>
<gene>
    <name evidence="2" type="ORF">RSPPHO_03225</name>
</gene>
<keyword evidence="1 2" id="KW-0812">Transmembrane</keyword>
<evidence type="ECO:0000313" key="2">
    <source>
        <dbReference type="EMBL" id="CCG06565.1"/>
    </source>
</evidence>
<keyword evidence="3" id="KW-1185">Reference proteome</keyword>
<feature type="transmembrane region" description="Helical" evidence="1">
    <location>
        <begin position="200"/>
        <end position="222"/>
    </location>
</feature>
<dbReference type="eggNOG" id="ENOG502Z7KE">
    <property type="taxonomic scope" value="Bacteria"/>
</dbReference>